<keyword evidence="2" id="KW-1185">Reference proteome</keyword>
<dbReference type="Proteomes" id="UP001208570">
    <property type="component" value="Unassembled WGS sequence"/>
</dbReference>
<comment type="caution">
    <text evidence="1">The sequence shown here is derived from an EMBL/GenBank/DDBJ whole genome shotgun (WGS) entry which is preliminary data.</text>
</comment>
<dbReference type="PANTHER" id="PTHR33332">
    <property type="entry name" value="REVERSE TRANSCRIPTASE DOMAIN-CONTAINING PROTEIN"/>
    <property type="match status" value="1"/>
</dbReference>
<evidence type="ECO:0000313" key="1">
    <source>
        <dbReference type="EMBL" id="KAK2148272.1"/>
    </source>
</evidence>
<gene>
    <name evidence="1" type="ORF">LSH36_506g02095</name>
</gene>
<evidence type="ECO:0000313" key="2">
    <source>
        <dbReference type="Proteomes" id="UP001208570"/>
    </source>
</evidence>
<dbReference type="EMBL" id="JAODUP010000506">
    <property type="protein sequence ID" value="KAK2148272.1"/>
    <property type="molecule type" value="Genomic_DNA"/>
</dbReference>
<name>A0AAD9J7Y3_9ANNE</name>
<organism evidence="1 2">
    <name type="scientific">Paralvinella palmiformis</name>
    <dbReference type="NCBI Taxonomy" id="53620"/>
    <lineage>
        <taxon>Eukaryota</taxon>
        <taxon>Metazoa</taxon>
        <taxon>Spiralia</taxon>
        <taxon>Lophotrochozoa</taxon>
        <taxon>Annelida</taxon>
        <taxon>Polychaeta</taxon>
        <taxon>Sedentaria</taxon>
        <taxon>Canalipalpata</taxon>
        <taxon>Terebellida</taxon>
        <taxon>Terebelliformia</taxon>
        <taxon>Alvinellidae</taxon>
        <taxon>Paralvinella</taxon>
    </lineage>
</organism>
<reference evidence="1" key="1">
    <citation type="journal article" date="2023" name="Mol. Biol. Evol.">
        <title>Third-Generation Sequencing Reveals the Adaptive Role of the Epigenome in Three Deep-Sea Polychaetes.</title>
        <authorList>
            <person name="Perez M."/>
            <person name="Aroh O."/>
            <person name="Sun Y."/>
            <person name="Lan Y."/>
            <person name="Juniper S.K."/>
            <person name="Young C.R."/>
            <person name="Angers B."/>
            <person name="Qian P.Y."/>
        </authorList>
    </citation>
    <scope>NUCLEOTIDE SEQUENCE</scope>
    <source>
        <strain evidence="1">P08H-3</strain>
    </source>
</reference>
<proteinExistence type="predicted"/>
<accession>A0AAD9J7Y3</accession>
<sequence>MNNLFEWFCANGLSLNKNKTKYMVFKGGTKNLDFNILDISVGGTHLEQIGSQFQEKTTKFLGVFLDETLSWKYHLIYVKNKISRALYGIKQVKKFLPKNSLKTLYLALIQPYISYGLLIWGNANSSILQKTVSLQKRAIRIINNAGYNNHTDPLLKNCEILKLSDMYQYHVCLFMDDFINKRLPISFDGLFRLNSEVQENRVTRQSSHMHVPRCNSALSSKLPLVNFPIIWNNWNSILSTCNSRSKTKKTLKSYILATYSASVKCNNPYCCQCTHV</sequence>
<protein>
    <submittedName>
        <fullName evidence="1">Uncharacterized protein</fullName>
    </submittedName>
</protein>
<dbReference type="AlphaFoldDB" id="A0AAD9J7Y3"/>